<keyword evidence="7" id="KW-0762">Sugar transport</keyword>
<dbReference type="AlphaFoldDB" id="A0A916X8F7"/>
<evidence type="ECO:0000256" key="3">
    <source>
        <dbReference type="ARBA" id="ARBA00022448"/>
    </source>
</evidence>
<feature type="transmembrane region" description="Helical" evidence="9">
    <location>
        <begin position="237"/>
        <end position="259"/>
    </location>
</feature>
<dbReference type="GO" id="GO:0015774">
    <property type="term" value="P:polysaccharide transport"/>
    <property type="evidence" value="ECO:0007669"/>
    <property type="project" value="UniProtKB-KW"/>
</dbReference>
<accession>A0A916X8F7</accession>
<dbReference type="RefSeq" id="WP_188607794.1">
    <property type="nucleotide sequence ID" value="NZ_BMGG01000001.1"/>
</dbReference>
<protein>
    <submittedName>
        <fullName evidence="11">Sugar ABC transporter permease</fullName>
    </submittedName>
</protein>
<keyword evidence="7" id="KW-0625">Polysaccharide transport</keyword>
<gene>
    <name evidence="11" type="primary">rfbD</name>
    <name evidence="11" type="ORF">GCM10010994_08140</name>
</gene>
<evidence type="ECO:0000259" key="10">
    <source>
        <dbReference type="Pfam" id="PF01061"/>
    </source>
</evidence>
<dbReference type="Proteomes" id="UP000637002">
    <property type="component" value="Unassembled WGS sequence"/>
</dbReference>
<evidence type="ECO:0000256" key="9">
    <source>
        <dbReference type="SAM" id="Phobius"/>
    </source>
</evidence>
<keyword evidence="4" id="KW-1003">Cell membrane</keyword>
<evidence type="ECO:0000256" key="8">
    <source>
        <dbReference type="ARBA" id="ARBA00023136"/>
    </source>
</evidence>
<dbReference type="EMBL" id="BMGG01000001">
    <property type="protein sequence ID" value="GGC51412.1"/>
    <property type="molecule type" value="Genomic_DNA"/>
</dbReference>
<evidence type="ECO:0000256" key="4">
    <source>
        <dbReference type="ARBA" id="ARBA00022475"/>
    </source>
</evidence>
<feature type="domain" description="ABC-2 type transporter transmembrane" evidence="10">
    <location>
        <begin position="35"/>
        <end position="226"/>
    </location>
</feature>
<evidence type="ECO:0000256" key="6">
    <source>
        <dbReference type="ARBA" id="ARBA00022989"/>
    </source>
</evidence>
<proteinExistence type="inferred from homology"/>
<comment type="similarity">
    <text evidence="2">Belongs to the ABC-2 integral membrane protein family.</text>
</comment>
<dbReference type="PANTHER" id="PTHR30413">
    <property type="entry name" value="INNER MEMBRANE TRANSPORT PERMEASE"/>
    <property type="match status" value="1"/>
</dbReference>
<feature type="transmembrane region" description="Helical" evidence="9">
    <location>
        <begin position="151"/>
        <end position="172"/>
    </location>
</feature>
<sequence length="269" mass="30398">MTLLPSSRDWSLAARDVRKGLLDWQVWGLLALTDIRQRYTRSRIGQFWITLSMALFVGGIGVVYSALFKQEMSSYLPFLAANYVVWSTLQSIVADATTVFTSSSIYLRQEAMPRTTFVMRLILRNLITFAHNLVIVPFVFLIFAVTPSWTILMAIPGVALLVIAAFPTVMLIGAISTRFRDMPLIIQNLLQVAFFLTPVMWRPEQLGPAGNYVVGLNPFAVYLRIVSEPLYGRIPGVWTYVAAIICTLVLYAIASPFMARFRARIVYWL</sequence>
<evidence type="ECO:0000256" key="1">
    <source>
        <dbReference type="ARBA" id="ARBA00004651"/>
    </source>
</evidence>
<evidence type="ECO:0000256" key="2">
    <source>
        <dbReference type="ARBA" id="ARBA00007783"/>
    </source>
</evidence>
<keyword evidence="8 9" id="KW-0472">Membrane</keyword>
<feature type="transmembrane region" description="Helical" evidence="9">
    <location>
        <begin position="80"/>
        <end position="100"/>
    </location>
</feature>
<dbReference type="GO" id="GO:0005886">
    <property type="term" value="C:plasma membrane"/>
    <property type="evidence" value="ECO:0007669"/>
    <property type="project" value="UniProtKB-SubCell"/>
</dbReference>
<comment type="subcellular location">
    <subcellularLocation>
        <location evidence="1">Cell membrane</location>
        <topology evidence="1">Multi-pass membrane protein</topology>
    </subcellularLocation>
</comment>
<reference evidence="11" key="1">
    <citation type="journal article" date="2014" name="Int. J. Syst. Evol. Microbiol.">
        <title>Complete genome sequence of Corynebacterium casei LMG S-19264T (=DSM 44701T), isolated from a smear-ripened cheese.</title>
        <authorList>
            <consortium name="US DOE Joint Genome Institute (JGI-PGF)"/>
            <person name="Walter F."/>
            <person name="Albersmeier A."/>
            <person name="Kalinowski J."/>
            <person name="Ruckert C."/>
        </authorList>
    </citation>
    <scope>NUCLEOTIDE SEQUENCE</scope>
    <source>
        <strain evidence="11">CGMCC 1.12919</strain>
    </source>
</reference>
<dbReference type="Pfam" id="PF01061">
    <property type="entry name" value="ABC2_membrane"/>
    <property type="match status" value="1"/>
</dbReference>
<keyword evidence="5 9" id="KW-0812">Transmembrane</keyword>
<comment type="caution">
    <text evidence="11">The sequence shown here is derived from an EMBL/GenBank/DDBJ whole genome shotgun (WGS) entry which is preliminary data.</text>
</comment>
<keyword evidence="6 9" id="KW-1133">Transmembrane helix</keyword>
<keyword evidence="3" id="KW-0813">Transport</keyword>
<evidence type="ECO:0000313" key="11">
    <source>
        <dbReference type="EMBL" id="GGC51412.1"/>
    </source>
</evidence>
<dbReference type="PANTHER" id="PTHR30413:SF10">
    <property type="entry name" value="CAPSULE POLYSACCHARIDE EXPORT INNER-MEMBRANE PROTEIN CTRC"/>
    <property type="match status" value="1"/>
</dbReference>
<dbReference type="InterPro" id="IPR013525">
    <property type="entry name" value="ABC2_TM"/>
</dbReference>
<dbReference type="GO" id="GO:0015920">
    <property type="term" value="P:lipopolysaccharide transport"/>
    <property type="evidence" value="ECO:0007669"/>
    <property type="project" value="TreeGrafter"/>
</dbReference>
<keyword evidence="12" id="KW-1185">Reference proteome</keyword>
<organism evidence="11 12">
    <name type="scientific">Chelatococcus reniformis</name>
    <dbReference type="NCBI Taxonomy" id="1494448"/>
    <lineage>
        <taxon>Bacteria</taxon>
        <taxon>Pseudomonadati</taxon>
        <taxon>Pseudomonadota</taxon>
        <taxon>Alphaproteobacteria</taxon>
        <taxon>Hyphomicrobiales</taxon>
        <taxon>Chelatococcaceae</taxon>
        <taxon>Chelatococcus</taxon>
    </lineage>
</organism>
<name>A0A916X8F7_9HYPH</name>
<feature type="transmembrane region" description="Helical" evidence="9">
    <location>
        <begin position="47"/>
        <end position="68"/>
    </location>
</feature>
<dbReference type="GO" id="GO:0140359">
    <property type="term" value="F:ABC-type transporter activity"/>
    <property type="evidence" value="ECO:0007669"/>
    <property type="project" value="InterPro"/>
</dbReference>
<feature type="transmembrane region" description="Helical" evidence="9">
    <location>
        <begin position="121"/>
        <end position="145"/>
    </location>
</feature>
<evidence type="ECO:0000256" key="5">
    <source>
        <dbReference type="ARBA" id="ARBA00022692"/>
    </source>
</evidence>
<reference evidence="11" key="2">
    <citation type="submission" date="2020-09" db="EMBL/GenBank/DDBJ databases">
        <authorList>
            <person name="Sun Q."/>
            <person name="Zhou Y."/>
        </authorList>
    </citation>
    <scope>NUCLEOTIDE SEQUENCE</scope>
    <source>
        <strain evidence="11">CGMCC 1.12919</strain>
    </source>
</reference>
<feature type="transmembrane region" description="Helical" evidence="9">
    <location>
        <begin position="184"/>
        <end position="201"/>
    </location>
</feature>
<evidence type="ECO:0000313" key="12">
    <source>
        <dbReference type="Proteomes" id="UP000637002"/>
    </source>
</evidence>
<evidence type="ECO:0000256" key="7">
    <source>
        <dbReference type="ARBA" id="ARBA00023047"/>
    </source>
</evidence>